<dbReference type="PANTHER" id="PTHR30487:SF0">
    <property type="entry name" value="PREPILIN LEADER PEPTIDASE_N-METHYLTRANSFERASE-RELATED"/>
    <property type="match status" value="1"/>
</dbReference>
<sequence>MDFIILLFAFLFGLIIGSFLNVVICRLPKGKKINGRSRCPHCDSKLAWFDLVPLLSFIALRGKCRHCRAPISWQYPAVELTAGALFALSAIIRQQEPGTTPNLWFTLLRDWVVISALLVTFVTDLRFQLIYDAVILLAAGAVFLLNVIIGAPLLPLAIAGIIGMSFFGLQYVVSRGRWIGAGDIYLGGFIGIAVSFPQILLALACAYLAGASVAIPLLLSQHKTWQSRIAFGTFLSAAGIVTLFWGNQILDWYLHLIFS</sequence>
<dbReference type="InterPro" id="IPR050882">
    <property type="entry name" value="Prepilin_peptidase/N-MTase"/>
</dbReference>
<reference evidence="10 11" key="1">
    <citation type="journal article" date="2016" name="Nat. Commun.">
        <title>Thousands of microbial genomes shed light on interconnected biogeochemical processes in an aquifer system.</title>
        <authorList>
            <person name="Anantharaman K."/>
            <person name="Brown C.T."/>
            <person name="Hug L.A."/>
            <person name="Sharon I."/>
            <person name="Castelle C.J."/>
            <person name="Probst A.J."/>
            <person name="Thomas B.C."/>
            <person name="Singh A."/>
            <person name="Wilkins M.J."/>
            <person name="Karaoz U."/>
            <person name="Brodie E.L."/>
            <person name="Williams K.H."/>
            <person name="Hubbard S.S."/>
            <person name="Banfield J.F."/>
        </authorList>
    </citation>
    <scope>NUCLEOTIDE SEQUENCE [LARGE SCALE GENOMIC DNA]</scope>
</reference>
<dbReference type="GO" id="GO:0005886">
    <property type="term" value="C:plasma membrane"/>
    <property type="evidence" value="ECO:0007669"/>
    <property type="project" value="UniProtKB-SubCell"/>
</dbReference>
<feature type="transmembrane region" description="Helical" evidence="7">
    <location>
        <begin position="6"/>
        <end position="28"/>
    </location>
</feature>
<evidence type="ECO:0000256" key="7">
    <source>
        <dbReference type="SAM" id="Phobius"/>
    </source>
</evidence>
<evidence type="ECO:0000313" key="11">
    <source>
        <dbReference type="Proteomes" id="UP000178264"/>
    </source>
</evidence>
<dbReference type="PANTHER" id="PTHR30487">
    <property type="entry name" value="TYPE 4 PREPILIN-LIKE PROTEINS LEADER PEPTIDE-PROCESSING ENZYME"/>
    <property type="match status" value="1"/>
</dbReference>
<evidence type="ECO:0000313" key="10">
    <source>
        <dbReference type="EMBL" id="OGL88576.1"/>
    </source>
</evidence>
<dbReference type="GO" id="GO:0006465">
    <property type="term" value="P:signal peptide processing"/>
    <property type="evidence" value="ECO:0007669"/>
    <property type="project" value="TreeGrafter"/>
</dbReference>
<dbReference type="InterPro" id="IPR010627">
    <property type="entry name" value="Prepilin_pept_A24_N"/>
</dbReference>
<accession>A0A1F7VDH4</accession>
<keyword evidence="3" id="KW-1003">Cell membrane</keyword>
<feature type="transmembrane region" description="Helical" evidence="7">
    <location>
        <begin position="104"/>
        <end position="122"/>
    </location>
</feature>
<dbReference type="Pfam" id="PF06750">
    <property type="entry name" value="A24_N_bact"/>
    <property type="match status" value="1"/>
</dbReference>
<comment type="similarity">
    <text evidence="2">Belongs to the peptidase A24 family.</text>
</comment>
<dbReference type="InterPro" id="IPR000045">
    <property type="entry name" value="Prepilin_IV_endopep_pep"/>
</dbReference>
<evidence type="ECO:0000256" key="4">
    <source>
        <dbReference type="ARBA" id="ARBA00022692"/>
    </source>
</evidence>
<comment type="caution">
    <text evidence="10">The sequence shown here is derived from an EMBL/GenBank/DDBJ whole genome shotgun (WGS) entry which is preliminary data.</text>
</comment>
<name>A0A1F7VDH4_9BACT</name>
<evidence type="ECO:0000256" key="3">
    <source>
        <dbReference type="ARBA" id="ARBA00022475"/>
    </source>
</evidence>
<feature type="transmembrane region" description="Helical" evidence="7">
    <location>
        <begin position="129"/>
        <end position="149"/>
    </location>
</feature>
<feature type="transmembrane region" description="Helical" evidence="7">
    <location>
        <begin position="155"/>
        <end position="173"/>
    </location>
</feature>
<dbReference type="Gene3D" id="1.20.120.1220">
    <property type="match status" value="1"/>
</dbReference>
<protein>
    <submittedName>
        <fullName evidence="10">Uncharacterized protein</fullName>
    </submittedName>
</protein>
<evidence type="ECO:0000256" key="2">
    <source>
        <dbReference type="ARBA" id="ARBA00005801"/>
    </source>
</evidence>
<evidence type="ECO:0000259" key="9">
    <source>
        <dbReference type="Pfam" id="PF06750"/>
    </source>
</evidence>
<evidence type="ECO:0000259" key="8">
    <source>
        <dbReference type="Pfam" id="PF01478"/>
    </source>
</evidence>
<organism evidence="10 11">
    <name type="scientific">Candidatus Uhrbacteria bacterium RIFCSPLOWO2_02_FULL_49_11</name>
    <dbReference type="NCBI Taxonomy" id="1802409"/>
    <lineage>
        <taxon>Bacteria</taxon>
        <taxon>Candidatus Uhriibacteriota</taxon>
    </lineage>
</organism>
<comment type="subcellular location">
    <subcellularLocation>
        <location evidence="1">Cell membrane</location>
        <topology evidence="1">Multi-pass membrane protein</topology>
    </subcellularLocation>
</comment>
<feature type="domain" description="Prepilin type IV endopeptidase peptidase" evidence="8">
    <location>
        <begin position="111"/>
        <end position="215"/>
    </location>
</feature>
<dbReference type="Proteomes" id="UP000178264">
    <property type="component" value="Unassembled WGS sequence"/>
</dbReference>
<dbReference type="AlphaFoldDB" id="A0A1F7VDH4"/>
<dbReference type="GO" id="GO:0004190">
    <property type="term" value="F:aspartic-type endopeptidase activity"/>
    <property type="evidence" value="ECO:0007669"/>
    <property type="project" value="InterPro"/>
</dbReference>
<evidence type="ECO:0000256" key="1">
    <source>
        <dbReference type="ARBA" id="ARBA00004651"/>
    </source>
</evidence>
<feature type="domain" description="Prepilin peptidase A24 N-terminal" evidence="9">
    <location>
        <begin position="11"/>
        <end position="90"/>
    </location>
</feature>
<feature type="transmembrane region" description="Helical" evidence="7">
    <location>
        <begin position="73"/>
        <end position="92"/>
    </location>
</feature>
<dbReference type="EMBL" id="MGER01000024">
    <property type="protein sequence ID" value="OGL88576.1"/>
    <property type="molecule type" value="Genomic_DNA"/>
</dbReference>
<evidence type="ECO:0000256" key="6">
    <source>
        <dbReference type="ARBA" id="ARBA00023136"/>
    </source>
</evidence>
<feature type="transmembrane region" description="Helical" evidence="7">
    <location>
        <begin position="229"/>
        <end position="246"/>
    </location>
</feature>
<evidence type="ECO:0000256" key="5">
    <source>
        <dbReference type="ARBA" id="ARBA00022989"/>
    </source>
</evidence>
<keyword evidence="4 7" id="KW-0812">Transmembrane</keyword>
<proteinExistence type="inferred from homology"/>
<dbReference type="Pfam" id="PF01478">
    <property type="entry name" value="Peptidase_A24"/>
    <property type="match status" value="1"/>
</dbReference>
<keyword evidence="5 7" id="KW-1133">Transmembrane helix</keyword>
<keyword evidence="6 7" id="KW-0472">Membrane</keyword>
<gene>
    <name evidence="10" type="ORF">A3I42_02415</name>
</gene>